<name>A0AAD9J268_RIDPI</name>
<dbReference type="Proteomes" id="UP001209878">
    <property type="component" value="Unassembled WGS sequence"/>
</dbReference>
<comment type="caution">
    <text evidence="1">The sequence shown here is derived from an EMBL/GenBank/DDBJ whole genome shotgun (WGS) entry which is preliminary data.</text>
</comment>
<organism evidence="1 2">
    <name type="scientific">Ridgeia piscesae</name>
    <name type="common">Tubeworm</name>
    <dbReference type="NCBI Taxonomy" id="27915"/>
    <lineage>
        <taxon>Eukaryota</taxon>
        <taxon>Metazoa</taxon>
        <taxon>Spiralia</taxon>
        <taxon>Lophotrochozoa</taxon>
        <taxon>Annelida</taxon>
        <taxon>Polychaeta</taxon>
        <taxon>Sedentaria</taxon>
        <taxon>Canalipalpata</taxon>
        <taxon>Sabellida</taxon>
        <taxon>Siboglinidae</taxon>
        <taxon>Ridgeia</taxon>
    </lineage>
</organism>
<evidence type="ECO:0000313" key="1">
    <source>
        <dbReference type="EMBL" id="KAK2144979.1"/>
    </source>
</evidence>
<accession>A0AAD9J268</accession>
<keyword evidence="2" id="KW-1185">Reference proteome</keyword>
<sequence>MEDARNRLPSVPAAERLPFLIAHLEGPAREEVRYAPEEEKDSVDKIFILLLSTFGENRSNAQLKRELYERRQRNRESLPLQFTCNLPEFDAHCVQGRDE</sequence>
<protein>
    <submittedName>
        <fullName evidence="1">Uncharacterized protein</fullName>
    </submittedName>
</protein>
<reference evidence="1" key="1">
    <citation type="journal article" date="2023" name="Mol. Biol. Evol.">
        <title>Third-Generation Sequencing Reveals the Adaptive Role of the Epigenome in Three Deep-Sea Polychaetes.</title>
        <authorList>
            <person name="Perez M."/>
            <person name="Aroh O."/>
            <person name="Sun Y."/>
            <person name="Lan Y."/>
            <person name="Juniper S.K."/>
            <person name="Young C.R."/>
            <person name="Angers B."/>
            <person name="Qian P.Y."/>
        </authorList>
    </citation>
    <scope>NUCLEOTIDE SEQUENCE</scope>
    <source>
        <strain evidence="1">R07B-5</strain>
    </source>
</reference>
<evidence type="ECO:0000313" key="2">
    <source>
        <dbReference type="Proteomes" id="UP001209878"/>
    </source>
</evidence>
<dbReference type="AlphaFoldDB" id="A0AAD9J268"/>
<dbReference type="EMBL" id="JAODUO010004054">
    <property type="protein sequence ID" value="KAK2144979.1"/>
    <property type="molecule type" value="Genomic_DNA"/>
</dbReference>
<gene>
    <name evidence="1" type="ORF">NP493_4070g00002</name>
</gene>
<proteinExistence type="predicted"/>